<sequence length="419" mass="46911">MLLFWGLLLCWGLLPQTRGEAQHLLFHRISIDQLETDISDMFSKNHVLERMTKIPVTGDMSKGMPILDHLPFVRENLSKKKTGLDLSIVGDLLSGKKLPVVEELIRAGGLVIEDAKGPEVTLEILSYSLLQVTLRCKLYVSLQGILRLKIIKNIRIGVGLEQTRNKTKVVLKECYTPPGYLSIKLLETINPLLVNEALELVSKTLDEVLPFLLQKIVCPKVSTLLNLLLEDLLQFILPPTISGAEDFQYYVITTELMKDTIVMEILLVTPCGQHQRVQWPDHQPPQPLPKLAHGSMADLVFWQEVYNGILSCLYTSEVIHVDAQDPMAVDLVQLLWLRELDPEPKASLLSGESMVLTISTPESPTVHLDNGMAMLTQPGSLALLGPSNTSFSSVSWKLHSKAVFSSRNRILNVQIHLDR</sequence>
<dbReference type="Proteomes" id="UP000504623">
    <property type="component" value="Unplaced"/>
</dbReference>
<dbReference type="InterPro" id="IPR017942">
    <property type="entry name" value="Lipid-bd_serum_glycop_N"/>
</dbReference>
<dbReference type="PANTHER" id="PTHR46019">
    <property type="entry name" value="BPI FOLD-CONTAINING FAMILY B MEMBER 4-RELATED"/>
    <property type="match status" value="1"/>
</dbReference>
<gene>
    <name evidence="5" type="primary">LOC102818601</name>
</gene>
<evidence type="ECO:0000256" key="1">
    <source>
        <dbReference type="ARBA" id="ARBA00007292"/>
    </source>
</evidence>
<dbReference type="Gene3D" id="3.15.10.10">
    <property type="entry name" value="Bactericidal permeability-increasing protein, domain 1"/>
    <property type="match status" value="1"/>
</dbReference>
<accession>A0A9B0TFY7</accession>
<dbReference type="GO" id="GO:0008289">
    <property type="term" value="F:lipid binding"/>
    <property type="evidence" value="ECO:0007669"/>
    <property type="project" value="InterPro"/>
</dbReference>
<dbReference type="InterPro" id="IPR051660">
    <property type="entry name" value="BPI_fold-BPI/LBP"/>
</dbReference>
<reference evidence="5" key="1">
    <citation type="submission" date="2025-08" db="UniProtKB">
        <authorList>
            <consortium name="RefSeq"/>
        </authorList>
    </citation>
    <scope>IDENTIFICATION</scope>
    <source>
        <tissue evidence="5">Spleen</tissue>
    </source>
</reference>
<feature type="domain" description="Lipid-binding serum glycoprotein N-terminal" evidence="3">
    <location>
        <begin position="117"/>
        <end position="226"/>
    </location>
</feature>
<organism evidence="4 5">
    <name type="scientific">Chrysochloris asiatica</name>
    <name type="common">Cape golden mole</name>
    <dbReference type="NCBI Taxonomy" id="185453"/>
    <lineage>
        <taxon>Eukaryota</taxon>
        <taxon>Metazoa</taxon>
        <taxon>Chordata</taxon>
        <taxon>Craniata</taxon>
        <taxon>Vertebrata</taxon>
        <taxon>Euteleostomi</taxon>
        <taxon>Mammalia</taxon>
        <taxon>Eutheria</taxon>
        <taxon>Afrotheria</taxon>
        <taxon>Chrysochloridae</taxon>
        <taxon>Chrysochlorinae</taxon>
        <taxon>Chrysochloris</taxon>
    </lineage>
</organism>
<dbReference type="Gene3D" id="3.15.20.10">
    <property type="entry name" value="Bactericidal permeability-increasing protein, domain 2"/>
    <property type="match status" value="1"/>
</dbReference>
<dbReference type="RefSeq" id="XP_006860825.1">
    <property type="nucleotide sequence ID" value="XM_006860763.1"/>
</dbReference>
<comment type="similarity">
    <text evidence="1">Belongs to the BPI/LBP/Plunc superfamily. BPI/LBP family.</text>
</comment>
<proteinExistence type="inferred from homology"/>
<name>A0A9B0TFY7_CHRAS</name>
<protein>
    <submittedName>
        <fullName evidence="5">BPI fold-containing family A member 1-like</fullName>
    </submittedName>
</protein>
<evidence type="ECO:0000256" key="2">
    <source>
        <dbReference type="SAM" id="SignalP"/>
    </source>
</evidence>
<dbReference type="InterPro" id="IPR017943">
    <property type="entry name" value="Bactericidal_perm-incr_a/b_dom"/>
</dbReference>
<evidence type="ECO:0000259" key="3">
    <source>
        <dbReference type="Pfam" id="PF01273"/>
    </source>
</evidence>
<feature type="chain" id="PRO_5038994690" evidence="2">
    <location>
        <begin position="22"/>
        <end position="419"/>
    </location>
</feature>
<evidence type="ECO:0000313" key="5">
    <source>
        <dbReference type="RefSeq" id="XP_006860825.1"/>
    </source>
</evidence>
<dbReference type="GeneID" id="102818601"/>
<evidence type="ECO:0000313" key="4">
    <source>
        <dbReference type="Proteomes" id="UP000504623"/>
    </source>
</evidence>
<dbReference type="SUPFAM" id="SSF55394">
    <property type="entry name" value="Bactericidal permeability-increasing protein, BPI"/>
    <property type="match status" value="1"/>
</dbReference>
<dbReference type="AlphaFoldDB" id="A0A9B0TFY7"/>
<dbReference type="OrthoDB" id="9836509at2759"/>
<keyword evidence="4" id="KW-1185">Reference proteome</keyword>
<keyword evidence="2" id="KW-0732">Signal</keyword>
<dbReference type="Pfam" id="PF01273">
    <property type="entry name" value="LBP_BPI_CETP"/>
    <property type="match status" value="1"/>
</dbReference>
<feature type="signal peptide" evidence="2">
    <location>
        <begin position="1"/>
        <end position="21"/>
    </location>
</feature>
<dbReference type="PANTHER" id="PTHR46019:SF7">
    <property type="entry name" value="BPI FOLD CONTAINING FAMILY B, MEMBER 5"/>
    <property type="match status" value="1"/>
</dbReference>